<dbReference type="InterPro" id="IPR029026">
    <property type="entry name" value="tRNA_m1G_MTases_N"/>
</dbReference>
<dbReference type="EMBL" id="LT629973">
    <property type="protein sequence ID" value="SEH90309.1"/>
    <property type="molecule type" value="Genomic_DNA"/>
</dbReference>
<dbReference type="SUPFAM" id="SSF88697">
    <property type="entry name" value="PUA domain-like"/>
    <property type="match status" value="1"/>
</dbReference>
<keyword evidence="14" id="KW-1185">Reference proteome</keyword>
<proteinExistence type="inferred from homology"/>
<dbReference type="OrthoDB" id="9815641at2"/>
<evidence type="ECO:0000313" key="13">
    <source>
        <dbReference type="EMBL" id="SEH90309.1"/>
    </source>
</evidence>
<dbReference type="Proteomes" id="UP000176204">
    <property type="component" value="Chromosome I"/>
</dbReference>
<dbReference type="CDD" id="cd18084">
    <property type="entry name" value="RsmE-like"/>
    <property type="match status" value="1"/>
</dbReference>
<accession>A0A1C7PAV7</accession>
<dbReference type="InterPro" id="IPR015947">
    <property type="entry name" value="PUA-like_sf"/>
</dbReference>
<keyword evidence="3 10" id="KW-0963">Cytoplasm</keyword>
<dbReference type="PIRSF" id="PIRSF015601">
    <property type="entry name" value="MTase_slr0722"/>
    <property type="match status" value="1"/>
</dbReference>
<dbReference type="GO" id="GO:0070042">
    <property type="term" value="F:rRNA (uridine-N3-)-methyltransferase activity"/>
    <property type="evidence" value="ECO:0007669"/>
    <property type="project" value="TreeGrafter"/>
</dbReference>
<dbReference type="PATRIC" id="fig|1679444.3.peg.1115"/>
<comment type="catalytic activity">
    <reaction evidence="9 10">
        <text>uridine(1498) in 16S rRNA + S-adenosyl-L-methionine = N(3)-methyluridine(1498) in 16S rRNA + S-adenosyl-L-homocysteine + H(+)</text>
        <dbReference type="Rhea" id="RHEA:42920"/>
        <dbReference type="Rhea" id="RHEA-COMP:10283"/>
        <dbReference type="Rhea" id="RHEA-COMP:10284"/>
        <dbReference type="ChEBI" id="CHEBI:15378"/>
        <dbReference type="ChEBI" id="CHEBI:57856"/>
        <dbReference type="ChEBI" id="CHEBI:59789"/>
        <dbReference type="ChEBI" id="CHEBI:65315"/>
        <dbReference type="ChEBI" id="CHEBI:74502"/>
        <dbReference type="EC" id="2.1.1.193"/>
    </reaction>
</comment>
<evidence type="ECO:0000256" key="5">
    <source>
        <dbReference type="ARBA" id="ARBA00022603"/>
    </source>
</evidence>
<dbReference type="GO" id="GO:0070475">
    <property type="term" value="P:rRNA base methylation"/>
    <property type="evidence" value="ECO:0007669"/>
    <property type="project" value="TreeGrafter"/>
</dbReference>
<dbReference type="Pfam" id="PF20260">
    <property type="entry name" value="PUA_4"/>
    <property type="match status" value="1"/>
</dbReference>
<evidence type="ECO:0000259" key="11">
    <source>
        <dbReference type="Pfam" id="PF04452"/>
    </source>
</evidence>
<evidence type="ECO:0000256" key="7">
    <source>
        <dbReference type="ARBA" id="ARBA00022691"/>
    </source>
</evidence>
<dbReference type="Gene3D" id="3.40.1280.10">
    <property type="match status" value="1"/>
</dbReference>
<comment type="function">
    <text evidence="8 10">Specifically methylates the N3 position of the uracil ring of uridine 1498 (m3U1498) in 16S rRNA. Acts on the fully assembled 30S ribosomal subunit.</text>
</comment>
<evidence type="ECO:0000256" key="1">
    <source>
        <dbReference type="ARBA" id="ARBA00004496"/>
    </source>
</evidence>
<evidence type="ECO:0000256" key="10">
    <source>
        <dbReference type="PIRNR" id="PIRNR015601"/>
    </source>
</evidence>
<dbReference type="NCBIfam" id="TIGR00046">
    <property type="entry name" value="RsmE family RNA methyltransferase"/>
    <property type="match status" value="1"/>
</dbReference>
<evidence type="ECO:0000256" key="3">
    <source>
        <dbReference type="ARBA" id="ARBA00022490"/>
    </source>
</evidence>
<dbReference type="InterPro" id="IPR046887">
    <property type="entry name" value="RsmE_PUA-like"/>
</dbReference>
<evidence type="ECO:0000256" key="8">
    <source>
        <dbReference type="ARBA" id="ARBA00025699"/>
    </source>
</evidence>
<dbReference type="PANTHER" id="PTHR30027">
    <property type="entry name" value="RIBOSOMAL RNA SMALL SUBUNIT METHYLTRANSFERASE E"/>
    <property type="match status" value="1"/>
</dbReference>
<keyword evidence="4 10" id="KW-0698">rRNA processing</keyword>
<comment type="subcellular location">
    <subcellularLocation>
        <location evidence="1 10">Cytoplasm</location>
    </subcellularLocation>
</comment>
<dbReference type="GO" id="GO:0005737">
    <property type="term" value="C:cytoplasm"/>
    <property type="evidence" value="ECO:0007669"/>
    <property type="project" value="UniProtKB-SubCell"/>
</dbReference>
<evidence type="ECO:0000256" key="2">
    <source>
        <dbReference type="ARBA" id="ARBA00005528"/>
    </source>
</evidence>
<feature type="domain" description="Ribosomal RNA small subunit methyltransferase E methyltransferase" evidence="11">
    <location>
        <begin position="74"/>
        <end position="240"/>
    </location>
</feature>
<evidence type="ECO:0000256" key="4">
    <source>
        <dbReference type="ARBA" id="ARBA00022552"/>
    </source>
</evidence>
<dbReference type="NCBIfam" id="NF008692">
    <property type="entry name" value="PRK11713.1-5"/>
    <property type="match status" value="1"/>
</dbReference>
<dbReference type="Pfam" id="PF04452">
    <property type="entry name" value="Methyltrans_RNA"/>
    <property type="match status" value="1"/>
</dbReference>
<protein>
    <recommendedName>
        <fullName evidence="10">Ribosomal RNA small subunit methyltransferase E</fullName>
        <ecNumber evidence="10">2.1.1.193</ecNumber>
    </recommendedName>
</protein>
<evidence type="ECO:0000259" key="12">
    <source>
        <dbReference type="Pfam" id="PF20260"/>
    </source>
</evidence>
<organism evidence="13 14">
    <name type="scientific">Akkermansia glycaniphila</name>
    <dbReference type="NCBI Taxonomy" id="1679444"/>
    <lineage>
        <taxon>Bacteria</taxon>
        <taxon>Pseudomonadati</taxon>
        <taxon>Verrucomicrobiota</taxon>
        <taxon>Verrucomicrobiia</taxon>
        <taxon>Verrucomicrobiales</taxon>
        <taxon>Akkermansiaceae</taxon>
        <taxon>Akkermansia</taxon>
    </lineage>
</organism>
<keyword evidence="5 10" id="KW-0489">Methyltransferase</keyword>
<evidence type="ECO:0000256" key="9">
    <source>
        <dbReference type="ARBA" id="ARBA00047944"/>
    </source>
</evidence>
<gene>
    <name evidence="13" type="ORF">PYTT_1575</name>
</gene>
<comment type="similarity">
    <text evidence="2 10">Belongs to the RNA methyltransferase RsmE family.</text>
</comment>
<name>A0A1C7PAV7_9BACT</name>
<dbReference type="InterPro" id="IPR046886">
    <property type="entry name" value="RsmE_MTase_dom"/>
</dbReference>
<dbReference type="InterPro" id="IPR029028">
    <property type="entry name" value="Alpha/beta_knot_MTases"/>
</dbReference>
<dbReference type="RefSeq" id="WP_067774496.1">
    <property type="nucleotide sequence ID" value="NZ_LIGX01000018.1"/>
</dbReference>
<keyword evidence="6 10" id="KW-0808">Transferase</keyword>
<evidence type="ECO:0000256" key="6">
    <source>
        <dbReference type="ARBA" id="ARBA00022679"/>
    </source>
</evidence>
<dbReference type="STRING" id="1679444.PYTT_1575"/>
<dbReference type="AlphaFoldDB" id="A0A1C7PAV7"/>
<keyword evidence="7 10" id="KW-0949">S-adenosyl-L-methionine</keyword>
<dbReference type="SUPFAM" id="SSF75217">
    <property type="entry name" value="alpha/beta knot"/>
    <property type="match status" value="1"/>
</dbReference>
<reference evidence="14" key="1">
    <citation type="submission" date="2016-09" db="EMBL/GenBank/DDBJ databases">
        <authorList>
            <person name="Koehorst J."/>
        </authorList>
    </citation>
    <scope>NUCLEOTIDE SEQUENCE [LARGE SCALE GENOMIC DNA]</scope>
</reference>
<evidence type="ECO:0000313" key="14">
    <source>
        <dbReference type="Proteomes" id="UP000176204"/>
    </source>
</evidence>
<dbReference type="EC" id="2.1.1.193" evidence="10"/>
<dbReference type="PANTHER" id="PTHR30027:SF3">
    <property type="entry name" value="16S RRNA (URACIL(1498)-N(3))-METHYLTRANSFERASE"/>
    <property type="match status" value="1"/>
</dbReference>
<dbReference type="KEGG" id="agl:PYTT_1575"/>
<sequence length="245" mass="26721">MPRFYLPPDAWQAPAWELAGDEAKHALKVMRLREGDTCTVFDGRGRAAEARITATRGSSGLLLEPVADLPQPPPVAEITLCQSIPKGGNMELIIQKAVELGVSRIIPLITERTIVRLKPGEAEAKTEKWRRTVLEACKQCGQNTLPQVELPMDYRDFLTHAGLPPLKIHAALTDTAQPLRTVLEQARTAHIRQAAILVGPEGDFTPAENEAAAAHGFLPVTLGPIILRVETATFFAISAIRYALD</sequence>
<feature type="domain" description="Ribosomal RNA small subunit methyltransferase E PUA-like" evidence="12">
    <location>
        <begin position="18"/>
        <end position="55"/>
    </location>
</feature>
<dbReference type="InterPro" id="IPR006700">
    <property type="entry name" value="RsmE"/>
</dbReference>